<dbReference type="AlphaFoldDB" id="A0A645IRV0"/>
<keyword evidence="1" id="KW-0812">Transmembrane</keyword>
<dbReference type="Pfam" id="PF00689">
    <property type="entry name" value="Cation_ATPase_C"/>
    <property type="match status" value="1"/>
</dbReference>
<evidence type="ECO:0000256" key="1">
    <source>
        <dbReference type="SAM" id="Phobius"/>
    </source>
</evidence>
<evidence type="ECO:0000259" key="2">
    <source>
        <dbReference type="Pfam" id="PF00689"/>
    </source>
</evidence>
<dbReference type="SUPFAM" id="SSF81665">
    <property type="entry name" value="Calcium ATPase, transmembrane domain M"/>
    <property type="match status" value="1"/>
</dbReference>
<proteinExistence type="predicted"/>
<feature type="transmembrane region" description="Helical" evidence="1">
    <location>
        <begin position="7"/>
        <end position="23"/>
    </location>
</feature>
<protein>
    <submittedName>
        <fullName evidence="3">Calcium-transporting ATPase</fullName>
    </submittedName>
</protein>
<organism evidence="3">
    <name type="scientific">bioreactor metagenome</name>
    <dbReference type="NCBI Taxonomy" id="1076179"/>
    <lineage>
        <taxon>unclassified sequences</taxon>
        <taxon>metagenomes</taxon>
        <taxon>ecological metagenomes</taxon>
    </lineage>
</organism>
<dbReference type="EMBL" id="VSSQ01121036">
    <property type="protein sequence ID" value="MPN53670.1"/>
    <property type="molecule type" value="Genomic_DNA"/>
</dbReference>
<feature type="transmembrane region" description="Helical" evidence="1">
    <location>
        <begin position="67"/>
        <end position="86"/>
    </location>
</feature>
<accession>A0A645IRV0</accession>
<name>A0A645IRV0_9ZZZZ</name>
<gene>
    <name evidence="3" type="primary">yloB_12</name>
    <name evidence="3" type="ORF">SDC9_201334</name>
</gene>
<evidence type="ECO:0000313" key="3">
    <source>
        <dbReference type="EMBL" id="MPN53670.1"/>
    </source>
</evidence>
<keyword evidence="1" id="KW-0472">Membrane</keyword>
<feature type="domain" description="Cation-transporting P-type ATPase C-terminal" evidence="2">
    <location>
        <begin position="2"/>
        <end position="115"/>
    </location>
</feature>
<sequence length="145" mass="15379">MKIISRGIILGSAALALYVWKLFATGNLMLARTLAVAQVAVSQFVHIFDCRIEDRTGKVSLFSNRTLLGAVTLSMGMVAAIIYLPALQGTFGTTGLSLSDWLIVAGASAGTAFIDVGARKIMQKFLPPEEDDGSSCKIVEPLSVT</sequence>
<keyword evidence="1" id="KW-1133">Transmembrane helix</keyword>
<dbReference type="InterPro" id="IPR023298">
    <property type="entry name" value="ATPase_P-typ_TM_dom_sf"/>
</dbReference>
<feature type="transmembrane region" description="Helical" evidence="1">
    <location>
        <begin position="29"/>
        <end position="47"/>
    </location>
</feature>
<dbReference type="Gene3D" id="1.20.1110.10">
    <property type="entry name" value="Calcium-transporting ATPase, transmembrane domain"/>
    <property type="match status" value="1"/>
</dbReference>
<dbReference type="InterPro" id="IPR006068">
    <property type="entry name" value="ATPase_P-typ_cation-transptr_C"/>
</dbReference>
<feature type="transmembrane region" description="Helical" evidence="1">
    <location>
        <begin position="98"/>
        <end position="118"/>
    </location>
</feature>
<comment type="caution">
    <text evidence="3">The sequence shown here is derived from an EMBL/GenBank/DDBJ whole genome shotgun (WGS) entry which is preliminary data.</text>
</comment>
<reference evidence="3" key="1">
    <citation type="submission" date="2019-08" db="EMBL/GenBank/DDBJ databases">
        <authorList>
            <person name="Kucharzyk K."/>
            <person name="Murdoch R.W."/>
            <person name="Higgins S."/>
            <person name="Loffler F."/>
        </authorList>
    </citation>
    <scope>NUCLEOTIDE SEQUENCE</scope>
</reference>